<dbReference type="Proteomes" id="UP001163947">
    <property type="component" value="Chromosome"/>
</dbReference>
<sequence length="83" mass="8744">MSHASFASRVGATRDKLFDLAREIAAIVEAAEALDRESLPLADEIAVTGLVDALTDVSGHLDAATEPLGEAVWFSRHLPGPFG</sequence>
<accession>N1MER6</accession>
<evidence type="ECO:0000313" key="3">
    <source>
        <dbReference type="Proteomes" id="UP000325466"/>
    </source>
</evidence>
<dbReference type="EMBL" id="BLAH01000113">
    <property type="protein sequence ID" value="GES39303.1"/>
    <property type="molecule type" value="Genomic_DNA"/>
</dbReference>
<keyword evidence="3" id="KW-1185">Reference proteome</keyword>
<reference evidence="2" key="3">
    <citation type="submission" date="2022-09" db="EMBL/GenBank/DDBJ databases">
        <title>The genome sequence of Rhodococcus aetherivorans N1.</title>
        <authorList>
            <person name="Jiang W."/>
        </authorList>
    </citation>
    <scope>NUCLEOTIDE SEQUENCE</scope>
    <source>
        <strain evidence="2">N1</strain>
    </source>
</reference>
<evidence type="ECO:0000313" key="1">
    <source>
        <dbReference type="EMBL" id="GES39303.1"/>
    </source>
</evidence>
<accession>A0A0F6VJW9</accession>
<dbReference type="EMBL" id="CP106982">
    <property type="protein sequence ID" value="UYF96740.1"/>
    <property type="molecule type" value="Genomic_DNA"/>
</dbReference>
<name>A0A059MQD4_9NOCA</name>
<dbReference type="Proteomes" id="UP000325466">
    <property type="component" value="Unassembled WGS sequence"/>
</dbReference>
<organism evidence="2 4">
    <name type="scientific">Rhodococcus aetherivorans</name>
    <dbReference type="NCBI Taxonomy" id="191292"/>
    <lineage>
        <taxon>Bacteria</taxon>
        <taxon>Bacillati</taxon>
        <taxon>Actinomycetota</taxon>
        <taxon>Actinomycetes</taxon>
        <taxon>Mycobacteriales</taxon>
        <taxon>Nocardiaceae</taxon>
        <taxon>Rhodococcus</taxon>
    </lineage>
</organism>
<accession>A0A059MQD4</accession>
<proteinExistence type="predicted"/>
<dbReference type="RefSeq" id="WP_006943779.1">
    <property type="nucleotide sequence ID" value="NZ_BAAAYP010000024.1"/>
</dbReference>
<dbReference type="GeneID" id="83621503"/>
<reference evidence="1 3" key="1">
    <citation type="journal article" date="2018" name="Biodegradation">
        <title>1,4-Dioxane degradation characteristics of Rhodococcus aetherivorans JCM 14343.</title>
        <authorList>
            <person name="Inoue D."/>
            <person name="Tsunoda T."/>
            <person name="Yamamoto N."/>
            <person name="Ike M."/>
            <person name="Sei K."/>
        </authorList>
    </citation>
    <scope>NUCLEOTIDE SEQUENCE [LARGE SCALE GENOMIC DNA]</scope>
    <source>
        <strain evidence="1 3">JCM 14343</strain>
    </source>
</reference>
<gene>
    <name evidence="2" type="ORF">OCS65_13760</name>
    <name evidence="1" type="ORF">RAJCM14343_4571</name>
</gene>
<protein>
    <submittedName>
        <fullName evidence="2">Uncharacterized protein</fullName>
    </submittedName>
</protein>
<dbReference type="AlphaFoldDB" id="A0A059MQD4"/>
<evidence type="ECO:0000313" key="4">
    <source>
        <dbReference type="Proteomes" id="UP001163947"/>
    </source>
</evidence>
<reference evidence="1" key="2">
    <citation type="submission" date="2019-10" db="EMBL/GenBank/DDBJ databases">
        <title>Draft genome sequence of Rhodococcus aetherivorans JCM 14343.</title>
        <authorList>
            <person name="Inoue D."/>
            <person name="Nakazawa M."/>
            <person name="Yamamoto N."/>
            <person name="Sei K."/>
            <person name="Ike M."/>
        </authorList>
    </citation>
    <scope>NUCLEOTIDE SEQUENCE</scope>
    <source>
        <strain evidence="1">JCM 14343</strain>
    </source>
</reference>
<evidence type="ECO:0000313" key="2">
    <source>
        <dbReference type="EMBL" id="UYF96740.1"/>
    </source>
</evidence>
<dbReference type="KEGG" id="rav:AAT18_15200"/>